<dbReference type="AlphaFoldDB" id="A0AA35M785"/>
<evidence type="ECO:0000313" key="2">
    <source>
        <dbReference type="EMBL" id="CAI6091415.1"/>
    </source>
</evidence>
<organism evidence="2 3">
    <name type="scientific">Clonostachys chloroleuca</name>
    <dbReference type="NCBI Taxonomy" id="1926264"/>
    <lineage>
        <taxon>Eukaryota</taxon>
        <taxon>Fungi</taxon>
        <taxon>Dikarya</taxon>
        <taxon>Ascomycota</taxon>
        <taxon>Pezizomycotina</taxon>
        <taxon>Sordariomycetes</taxon>
        <taxon>Hypocreomycetidae</taxon>
        <taxon>Hypocreales</taxon>
        <taxon>Bionectriaceae</taxon>
        <taxon>Clonostachys</taxon>
    </lineage>
</organism>
<accession>A0AA35M785</accession>
<gene>
    <name evidence="2" type="ORF">CCHLO57077_00017505</name>
</gene>
<feature type="region of interest" description="Disordered" evidence="1">
    <location>
        <begin position="318"/>
        <end position="344"/>
    </location>
</feature>
<evidence type="ECO:0000256" key="1">
    <source>
        <dbReference type="SAM" id="MobiDB-lite"/>
    </source>
</evidence>
<keyword evidence="3" id="KW-1185">Reference proteome</keyword>
<dbReference type="Proteomes" id="UP001160390">
    <property type="component" value="Unassembled WGS sequence"/>
</dbReference>
<dbReference type="EMBL" id="CABFNP030001122">
    <property type="protein sequence ID" value="CAI6091415.1"/>
    <property type="molecule type" value="Genomic_DNA"/>
</dbReference>
<reference evidence="2" key="1">
    <citation type="submission" date="2023-01" db="EMBL/GenBank/DDBJ databases">
        <authorList>
            <person name="Piombo E."/>
        </authorList>
    </citation>
    <scope>NUCLEOTIDE SEQUENCE</scope>
</reference>
<name>A0AA35M785_9HYPO</name>
<sequence length="344" mass="39863">MNPSTVDYLNQENRQALQYRNYLSSAILPQPIPENRQGSHTRDAWSRQINPSLSLLQVNKQVNAEVTRFLQHRHTSDYSVDIVYVKGLGLWPTWSIPALPQTPYINSVYTILRMSDEPPALPGHILDESDTSLSWNCRSVLLTYFEGLLSTLFNRGPGFFDRSRSHHEDDPDFAPKYVVNRIIINVISATKALGQNNTLTGDEESQTGHGRRSYWQTDEEKPRSPENRLVTGMTALLERILNPGYQTYLPHIGMMMYEHIIGSFIFMLDGKQVWKIDVEDRLQNWGACRLALEAPNTLPKYQEWKHWVDERRTRMKQGVDLDNTRPANDDIWSRRPDHREEEAD</sequence>
<comment type="caution">
    <text evidence="2">The sequence shown here is derived from an EMBL/GenBank/DDBJ whole genome shotgun (WGS) entry which is preliminary data.</text>
</comment>
<feature type="region of interest" description="Disordered" evidence="1">
    <location>
        <begin position="197"/>
        <end position="226"/>
    </location>
</feature>
<evidence type="ECO:0000313" key="3">
    <source>
        <dbReference type="Proteomes" id="UP001160390"/>
    </source>
</evidence>
<protein>
    <submittedName>
        <fullName evidence="2">Uncharacterized protein</fullName>
    </submittedName>
</protein>
<proteinExistence type="predicted"/>